<dbReference type="AlphaFoldDB" id="A0AAU9RSC3"/>
<gene>
    <name evidence="2" type="ORF">TAV2_LOCUS8317</name>
</gene>
<proteinExistence type="predicted"/>
<dbReference type="Proteomes" id="UP000836841">
    <property type="component" value="Unassembled WGS sequence"/>
</dbReference>
<feature type="region of interest" description="Disordered" evidence="1">
    <location>
        <begin position="1"/>
        <end position="105"/>
    </location>
</feature>
<feature type="compositionally biased region" description="Basic and acidic residues" evidence="1">
    <location>
        <begin position="88"/>
        <end position="97"/>
    </location>
</feature>
<name>A0AAU9RSC3_THLAR</name>
<sequence length="226" mass="25640">MNPIYPVKEEYRDRTPASRRRRHHYPRGDGGASRRRTTAVPDQDLDMVNDPASDRIVSWSREDFNDGTGEAETAAAEHQSPPSSHGYEASRHGKEAAANDEFSGQSYAEPAFIQRLVQQKEKRKELEEAISKKRRRPIDQGPSGETSQIGEGFDFKFNPIKAEPLEPEINLDLEFQSWKHLPWRCRELLSEKFDGERSEEEDVNVLASQLGHLGSCGEEDNENSCA</sequence>
<feature type="compositionally biased region" description="Low complexity" evidence="1">
    <location>
        <begin position="67"/>
        <end position="77"/>
    </location>
</feature>
<comment type="caution">
    <text evidence="2">The sequence shown here is derived from an EMBL/GenBank/DDBJ whole genome shotgun (WGS) entry which is preliminary data.</text>
</comment>
<evidence type="ECO:0000313" key="2">
    <source>
        <dbReference type="EMBL" id="CAH2049636.1"/>
    </source>
</evidence>
<feature type="non-terminal residue" evidence="2">
    <location>
        <position position="226"/>
    </location>
</feature>
<evidence type="ECO:0000256" key="1">
    <source>
        <dbReference type="SAM" id="MobiDB-lite"/>
    </source>
</evidence>
<accession>A0AAU9RSC3</accession>
<dbReference type="EMBL" id="CAJVSB020000300">
    <property type="protein sequence ID" value="CAH2049636.1"/>
    <property type="molecule type" value="Genomic_DNA"/>
</dbReference>
<feature type="region of interest" description="Disordered" evidence="1">
    <location>
        <begin position="123"/>
        <end position="152"/>
    </location>
</feature>
<keyword evidence="3" id="KW-1185">Reference proteome</keyword>
<evidence type="ECO:0000313" key="3">
    <source>
        <dbReference type="Proteomes" id="UP000836841"/>
    </source>
</evidence>
<reference evidence="2 3" key="1">
    <citation type="submission" date="2022-03" db="EMBL/GenBank/DDBJ databases">
        <authorList>
            <person name="Nunn A."/>
            <person name="Chopra R."/>
            <person name="Nunn A."/>
            <person name="Contreras Garrido A."/>
        </authorList>
    </citation>
    <scope>NUCLEOTIDE SEQUENCE [LARGE SCALE GENOMIC DNA]</scope>
</reference>
<protein>
    <submittedName>
        <fullName evidence="2">Uncharacterized protein</fullName>
    </submittedName>
</protein>
<feature type="compositionally biased region" description="Basic and acidic residues" evidence="1">
    <location>
        <begin position="7"/>
        <end position="16"/>
    </location>
</feature>
<organism evidence="2 3">
    <name type="scientific">Thlaspi arvense</name>
    <name type="common">Field penny-cress</name>
    <dbReference type="NCBI Taxonomy" id="13288"/>
    <lineage>
        <taxon>Eukaryota</taxon>
        <taxon>Viridiplantae</taxon>
        <taxon>Streptophyta</taxon>
        <taxon>Embryophyta</taxon>
        <taxon>Tracheophyta</taxon>
        <taxon>Spermatophyta</taxon>
        <taxon>Magnoliopsida</taxon>
        <taxon>eudicotyledons</taxon>
        <taxon>Gunneridae</taxon>
        <taxon>Pentapetalae</taxon>
        <taxon>rosids</taxon>
        <taxon>malvids</taxon>
        <taxon>Brassicales</taxon>
        <taxon>Brassicaceae</taxon>
        <taxon>Thlaspideae</taxon>
        <taxon>Thlaspi</taxon>
    </lineage>
</organism>